<organism evidence="7 8">
    <name type="scientific">Proteiniborus ethanoligenes</name>
    <dbReference type="NCBI Taxonomy" id="415015"/>
    <lineage>
        <taxon>Bacteria</taxon>
        <taxon>Bacillati</taxon>
        <taxon>Bacillota</taxon>
        <taxon>Clostridia</taxon>
        <taxon>Eubacteriales</taxon>
        <taxon>Proteiniborus</taxon>
    </lineage>
</organism>
<evidence type="ECO:0000313" key="8">
    <source>
        <dbReference type="Proteomes" id="UP000198625"/>
    </source>
</evidence>
<proteinExistence type="predicted"/>
<dbReference type="EMBL" id="FNQE01000004">
    <property type="protein sequence ID" value="SDY66522.1"/>
    <property type="molecule type" value="Genomic_DNA"/>
</dbReference>
<evidence type="ECO:0000256" key="5">
    <source>
        <dbReference type="SAM" id="Phobius"/>
    </source>
</evidence>
<dbReference type="AlphaFoldDB" id="A0A1H3LQ11"/>
<feature type="transmembrane region" description="Helical" evidence="5">
    <location>
        <begin position="233"/>
        <end position="257"/>
    </location>
</feature>
<feature type="transmembrane region" description="Helical" evidence="5">
    <location>
        <begin position="59"/>
        <end position="76"/>
    </location>
</feature>
<evidence type="ECO:0000256" key="4">
    <source>
        <dbReference type="ARBA" id="ARBA00023136"/>
    </source>
</evidence>
<dbReference type="STRING" id="415015.SAMN05660462_00593"/>
<protein>
    <submittedName>
        <fullName evidence="7">O-Antigen ligase</fullName>
    </submittedName>
</protein>
<dbReference type="Pfam" id="PF04932">
    <property type="entry name" value="Wzy_C"/>
    <property type="match status" value="1"/>
</dbReference>
<name>A0A1H3LQ11_9FIRM</name>
<keyword evidence="4 5" id="KW-0472">Membrane</keyword>
<comment type="subcellular location">
    <subcellularLocation>
        <location evidence="1">Membrane</location>
        <topology evidence="1">Multi-pass membrane protein</topology>
    </subcellularLocation>
</comment>
<keyword evidence="3 5" id="KW-1133">Transmembrane helix</keyword>
<feature type="transmembrane region" description="Helical" evidence="5">
    <location>
        <begin position="184"/>
        <end position="203"/>
    </location>
</feature>
<feature type="transmembrane region" description="Helical" evidence="5">
    <location>
        <begin position="88"/>
        <end position="106"/>
    </location>
</feature>
<dbReference type="RefSeq" id="WP_091726992.1">
    <property type="nucleotide sequence ID" value="NZ_FNQE01000004.1"/>
</dbReference>
<dbReference type="InterPro" id="IPR007016">
    <property type="entry name" value="O-antigen_ligase-rel_domated"/>
</dbReference>
<evidence type="ECO:0000256" key="1">
    <source>
        <dbReference type="ARBA" id="ARBA00004141"/>
    </source>
</evidence>
<dbReference type="GO" id="GO:0016020">
    <property type="term" value="C:membrane"/>
    <property type="evidence" value="ECO:0007669"/>
    <property type="project" value="UniProtKB-SubCell"/>
</dbReference>
<gene>
    <name evidence="7" type="ORF">SAMN05660462_00593</name>
</gene>
<feature type="transmembrane region" description="Helical" evidence="5">
    <location>
        <begin position="7"/>
        <end position="26"/>
    </location>
</feature>
<keyword evidence="8" id="KW-1185">Reference proteome</keyword>
<accession>A0A1H3LQ11</accession>
<evidence type="ECO:0000256" key="2">
    <source>
        <dbReference type="ARBA" id="ARBA00022692"/>
    </source>
</evidence>
<sequence length="395" mass="45897">MKIKIQLSSNVFIGLLTFSIGFLYTFRGQFYITSKISVFSLLLLVLFTYKLFFLKRTKFSFAELLIYILLLFYPLWPNFIAMNKFGSFEVADYLRLIEGILILIIFSDKEFANYEYKYLFRGMLTSTIFSILLNYSQIVNYFLTGKFSLFVNPLYEEINYASSYYILVLSFCFMSILKNKGKTIFSLTKNFFFSLLIIIALLMSVSRSGFLGLTLLILVSVMIYSKGSVLRKLGLVFLGAIPLIFLSSEFQGIFEVIMSRFSSITHPYGGKIDPRFIVWREAIIANLLNPFGIGLNNIRYYTSYGIPEHNTILQAWSAYGLITVLFIRIIFKNLKMFITSYLPNRDIDILIILLIFSYIPFVLTLNLLTSRHFWVIIALIISRNRLNNKNRILKN</sequence>
<feature type="domain" description="O-antigen ligase-related" evidence="6">
    <location>
        <begin position="193"/>
        <end position="326"/>
    </location>
</feature>
<feature type="transmembrane region" description="Helical" evidence="5">
    <location>
        <begin position="277"/>
        <end position="298"/>
    </location>
</feature>
<feature type="transmembrane region" description="Helical" evidence="5">
    <location>
        <begin position="32"/>
        <end position="52"/>
    </location>
</feature>
<dbReference type="Proteomes" id="UP000198625">
    <property type="component" value="Unassembled WGS sequence"/>
</dbReference>
<evidence type="ECO:0000259" key="6">
    <source>
        <dbReference type="Pfam" id="PF04932"/>
    </source>
</evidence>
<evidence type="ECO:0000313" key="7">
    <source>
        <dbReference type="EMBL" id="SDY66522.1"/>
    </source>
</evidence>
<evidence type="ECO:0000256" key="3">
    <source>
        <dbReference type="ARBA" id="ARBA00022989"/>
    </source>
</evidence>
<dbReference type="GO" id="GO:0016874">
    <property type="term" value="F:ligase activity"/>
    <property type="evidence" value="ECO:0007669"/>
    <property type="project" value="UniProtKB-KW"/>
</dbReference>
<feature type="transmembrane region" description="Helical" evidence="5">
    <location>
        <begin position="158"/>
        <end position="177"/>
    </location>
</feature>
<feature type="transmembrane region" description="Helical" evidence="5">
    <location>
        <begin position="310"/>
        <end position="331"/>
    </location>
</feature>
<feature type="transmembrane region" description="Helical" evidence="5">
    <location>
        <begin position="351"/>
        <end position="381"/>
    </location>
</feature>
<keyword evidence="7" id="KW-0436">Ligase</keyword>
<reference evidence="7 8" key="1">
    <citation type="submission" date="2016-10" db="EMBL/GenBank/DDBJ databases">
        <authorList>
            <person name="de Groot N.N."/>
        </authorList>
    </citation>
    <scope>NUCLEOTIDE SEQUENCE [LARGE SCALE GENOMIC DNA]</scope>
    <source>
        <strain evidence="7 8">DSM 21650</strain>
    </source>
</reference>
<keyword evidence="2 5" id="KW-0812">Transmembrane</keyword>
<feature type="transmembrane region" description="Helical" evidence="5">
    <location>
        <begin position="209"/>
        <end position="226"/>
    </location>
</feature>
<feature type="transmembrane region" description="Helical" evidence="5">
    <location>
        <begin position="118"/>
        <end position="138"/>
    </location>
</feature>